<keyword evidence="1" id="KW-0805">Transcription regulation</keyword>
<dbReference type="SUPFAM" id="SSF48008">
    <property type="entry name" value="GntR ligand-binding domain-like"/>
    <property type="match status" value="1"/>
</dbReference>
<evidence type="ECO:0000313" key="6">
    <source>
        <dbReference type="Proteomes" id="UP000503222"/>
    </source>
</evidence>
<dbReference type="Proteomes" id="UP000503222">
    <property type="component" value="Chromosome"/>
</dbReference>
<proteinExistence type="predicted"/>
<dbReference type="KEGG" id="spii:G7077_03070"/>
<dbReference type="PRINTS" id="PR00035">
    <property type="entry name" value="HTHGNTR"/>
</dbReference>
<reference evidence="5 6" key="1">
    <citation type="submission" date="2020-03" db="EMBL/GenBank/DDBJ databases">
        <title>Sphingomonas sp. nov., isolated from fish.</title>
        <authorList>
            <person name="Hyun D.-W."/>
            <person name="Bae J.-W."/>
        </authorList>
    </citation>
    <scope>NUCLEOTIDE SEQUENCE [LARGE SCALE GENOMIC DNA]</scope>
    <source>
        <strain evidence="5 6">HDW15B</strain>
    </source>
</reference>
<dbReference type="InterPro" id="IPR036388">
    <property type="entry name" value="WH-like_DNA-bd_sf"/>
</dbReference>
<keyword evidence="6" id="KW-1185">Reference proteome</keyword>
<name>A0A6G7YMS4_9SPHN</name>
<dbReference type="SUPFAM" id="SSF46785">
    <property type="entry name" value="Winged helix' DNA-binding domain"/>
    <property type="match status" value="1"/>
</dbReference>
<evidence type="ECO:0000259" key="4">
    <source>
        <dbReference type="PROSITE" id="PS50949"/>
    </source>
</evidence>
<dbReference type="InterPro" id="IPR008920">
    <property type="entry name" value="TF_FadR/GntR_C"/>
</dbReference>
<dbReference type="Gene3D" id="1.20.120.530">
    <property type="entry name" value="GntR ligand-binding domain-like"/>
    <property type="match status" value="1"/>
</dbReference>
<dbReference type="CDD" id="cd07377">
    <property type="entry name" value="WHTH_GntR"/>
    <property type="match status" value="1"/>
</dbReference>
<evidence type="ECO:0000256" key="3">
    <source>
        <dbReference type="ARBA" id="ARBA00023163"/>
    </source>
</evidence>
<dbReference type="InterPro" id="IPR000524">
    <property type="entry name" value="Tscrpt_reg_HTH_GntR"/>
</dbReference>
<dbReference type="PANTHER" id="PTHR43537">
    <property type="entry name" value="TRANSCRIPTIONAL REGULATOR, GNTR FAMILY"/>
    <property type="match status" value="1"/>
</dbReference>
<dbReference type="InterPro" id="IPR036390">
    <property type="entry name" value="WH_DNA-bd_sf"/>
</dbReference>
<accession>A0A6G7YMS4</accession>
<dbReference type="Pfam" id="PF07729">
    <property type="entry name" value="FCD"/>
    <property type="match status" value="1"/>
</dbReference>
<evidence type="ECO:0000313" key="5">
    <source>
        <dbReference type="EMBL" id="QIK78043.1"/>
    </source>
</evidence>
<keyword evidence="2" id="KW-0238">DNA-binding</keyword>
<organism evidence="5 6">
    <name type="scientific">Sphingomonas piscis</name>
    <dbReference type="NCBI Taxonomy" id="2714943"/>
    <lineage>
        <taxon>Bacteria</taxon>
        <taxon>Pseudomonadati</taxon>
        <taxon>Pseudomonadota</taxon>
        <taxon>Alphaproteobacteria</taxon>
        <taxon>Sphingomonadales</taxon>
        <taxon>Sphingomonadaceae</taxon>
        <taxon>Sphingomonas</taxon>
    </lineage>
</organism>
<dbReference type="SMART" id="SM00345">
    <property type="entry name" value="HTH_GNTR"/>
    <property type="match status" value="1"/>
</dbReference>
<dbReference type="InterPro" id="IPR011711">
    <property type="entry name" value="GntR_C"/>
</dbReference>
<evidence type="ECO:0000256" key="1">
    <source>
        <dbReference type="ARBA" id="ARBA00023015"/>
    </source>
</evidence>
<keyword evidence="3" id="KW-0804">Transcription</keyword>
<protein>
    <submittedName>
        <fullName evidence="5">FadR family transcriptional regulator</fullName>
    </submittedName>
</protein>
<evidence type="ECO:0000256" key="2">
    <source>
        <dbReference type="ARBA" id="ARBA00023125"/>
    </source>
</evidence>
<dbReference type="Gene3D" id="1.10.10.10">
    <property type="entry name" value="Winged helix-like DNA-binding domain superfamily/Winged helix DNA-binding domain"/>
    <property type="match status" value="1"/>
</dbReference>
<dbReference type="EMBL" id="CP049869">
    <property type="protein sequence ID" value="QIK78043.1"/>
    <property type="molecule type" value="Genomic_DNA"/>
</dbReference>
<dbReference type="AlphaFoldDB" id="A0A6G7YMS4"/>
<gene>
    <name evidence="5" type="ORF">G7077_03070</name>
</gene>
<dbReference type="Pfam" id="PF00392">
    <property type="entry name" value="GntR"/>
    <property type="match status" value="1"/>
</dbReference>
<dbReference type="PANTHER" id="PTHR43537:SF5">
    <property type="entry name" value="UXU OPERON TRANSCRIPTIONAL REGULATOR"/>
    <property type="match status" value="1"/>
</dbReference>
<dbReference type="GO" id="GO:0003677">
    <property type="term" value="F:DNA binding"/>
    <property type="evidence" value="ECO:0007669"/>
    <property type="project" value="UniProtKB-KW"/>
</dbReference>
<sequence length="256" mass="28601">MRVPRDSKDRLYQSVVRQLGQAIEAGAYPVGTRLPSERDLAEQLGVSRPVVREAIVVLQNSGMVEIRHGAGVFVRAKAESAGSFGMDADAGPFEVIEARRLLEGEVAALAAELVTDRQIAELETLLDRLGDMRLDEATREQADRAFHLALARVTGNDVLVNLVEMLWDIRYQSSLCAYFFKRARDAGIEPVVDEHRVVLDALKARDPEAARKGMRDHLALVTKNLLIATEEDVRERARLRVEERRFDFARRAGVSV</sequence>
<dbReference type="RefSeq" id="WP_166410437.1">
    <property type="nucleotide sequence ID" value="NZ_CP049869.1"/>
</dbReference>
<dbReference type="PROSITE" id="PS50949">
    <property type="entry name" value="HTH_GNTR"/>
    <property type="match status" value="1"/>
</dbReference>
<feature type="domain" description="HTH gntR-type" evidence="4">
    <location>
        <begin position="9"/>
        <end position="77"/>
    </location>
</feature>
<dbReference type="GO" id="GO:0003700">
    <property type="term" value="F:DNA-binding transcription factor activity"/>
    <property type="evidence" value="ECO:0007669"/>
    <property type="project" value="InterPro"/>
</dbReference>
<dbReference type="SMART" id="SM00895">
    <property type="entry name" value="FCD"/>
    <property type="match status" value="1"/>
</dbReference>